<name>A0A0U5L7V2_9GAMM</name>
<proteinExistence type="predicted"/>
<gene>
    <name evidence="1" type="ORF">EM595_2985</name>
</gene>
<evidence type="ECO:0000313" key="1">
    <source>
        <dbReference type="EMBL" id="CUU25216.1"/>
    </source>
</evidence>
<protein>
    <submittedName>
        <fullName evidence="1">Uncharacterized protein</fullName>
    </submittedName>
</protein>
<evidence type="ECO:0000313" key="2">
    <source>
        <dbReference type="Proteomes" id="UP000059419"/>
    </source>
</evidence>
<dbReference type="EMBL" id="LN907827">
    <property type="protein sequence ID" value="CUU25216.1"/>
    <property type="molecule type" value="Genomic_DNA"/>
</dbReference>
<accession>A0A0U5L7V2</accession>
<dbReference type="KEGG" id="ege:EM595_2985"/>
<reference evidence="2" key="1">
    <citation type="submission" date="2015-11" db="EMBL/GenBank/DDBJ databases">
        <authorList>
            <person name="Blom J."/>
        </authorList>
    </citation>
    <scope>NUCLEOTIDE SEQUENCE [LARGE SCALE GENOMIC DNA]</scope>
</reference>
<keyword evidence="2" id="KW-1185">Reference proteome</keyword>
<dbReference type="AlphaFoldDB" id="A0A0U5L7V2"/>
<sequence length="34" mass="3896">MLSKLISQRNSNAHCYFFATCFYNQLIRSAAEPA</sequence>
<dbReference type="Proteomes" id="UP000059419">
    <property type="component" value="Chromosome 1"/>
</dbReference>
<organism evidence="1 2">
    <name type="scientific">Duffyella gerundensis</name>
    <dbReference type="NCBI Taxonomy" id="1619313"/>
    <lineage>
        <taxon>Bacteria</taxon>
        <taxon>Pseudomonadati</taxon>
        <taxon>Pseudomonadota</taxon>
        <taxon>Gammaproteobacteria</taxon>
        <taxon>Enterobacterales</taxon>
        <taxon>Erwiniaceae</taxon>
        <taxon>Duffyella</taxon>
    </lineage>
</organism>
<dbReference type="STRING" id="1619313.EM595_2985"/>